<sequence>MLVYLWVPPLFKPTLSPFIRRGTRKKLLTDRRFFRAIIFQIRSASFQQRLWYGIASSSIFYEFCPVSSHFVPVEIYRSGNVVLSRTLDVCNARVKA</sequence>
<proteinExistence type="predicted"/>
<evidence type="ECO:0000313" key="2">
    <source>
        <dbReference type="Proteomes" id="UP000639772"/>
    </source>
</evidence>
<name>A0A835VNT8_VANPL</name>
<accession>A0A835VNT8</accession>
<gene>
    <name evidence="1" type="ORF">HPP92_004022</name>
</gene>
<protein>
    <submittedName>
        <fullName evidence="1">Uncharacterized protein</fullName>
    </submittedName>
</protein>
<reference evidence="1 2" key="1">
    <citation type="journal article" date="2020" name="Nat. Food">
        <title>A phased Vanilla planifolia genome enables genetic improvement of flavour and production.</title>
        <authorList>
            <person name="Hasing T."/>
            <person name="Tang H."/>
            <person name="Brym M."/>
            <person name="Khazi F."/>
            <person name="Huang T."/>
            <person name="Chambers A.H."/>
        </authorList>
    </citation>
    <scope>NUCLEOTIDE SEQUENCE [LARGE SCALE GENOMIC DNA]</scope>
    <source>
        <tissue evidence="1">Leaf</tissue>
    </source>
</reference>
<dbReference type="AlphaFoldDB" id="A0A835VNT8"/>
<dbReference type="EMBL" id="JADCNM010000001">
    <property type="protein sequence ID" value="KAG0503950.1"/>
    <property type="molecule type" value="Genomic_DNA"/>
</dbReference>
<evidence type="ECO:0000313" key="1">
    <source>
        <dbReference type="EMBL" id="KAG0503950.1"/>
    </source>
</evidence>
<organism evidence="1 2">
    <name type="scientific">Vanilla planifolia</name>
    <name type="common">Vanilla</name>
    <dbReference type="NCBI Taxonomy" id="51239"/>
    <lineage>
        <taxon>Eukaryota</taxon>
        <taxon>Viridiplantae</taxon>
        <taxon>Streptophyta</taxon>
        <taxon>Embryophyta</taxon>
        <taxon>Tracheophyta</taxon>
        <taxon>Spermatophyta</taxon>
        <taxon>Magnoliopsida</taxon>
        <taxon>Liliopsida</taxon>
        <taxon>Asparagales</taxon>
        <taxon>Orchidaceae</taxon>
        <taxon>Vanilloideae</taxon>
        <taxon>Vanilleae</taxon>
        <taxon>Vanilla</taxon>
    </lineage>
</organism>
<comment type="caution">
    <text evidence="1">The sequence shown here is derived from an EMBL/GenBank/DDBJ whole genome shotgun (WGS) entry which is preliminary data.</text>
</comment>
<dbReference type="Proteomes" id="UP000639772">
    <property type="component" value="Chromosome 1"/>
</dbReference>